<keyword evidence="15" id="KW-1185">Reference proteome</keyword>
<dbReference type="RefSeq" id="WP_093049792.1">
    <property type="nucleotide sequence ID" value="NZ_FOGT01000005.1"/>
</dbReference>
<evidence type="ECO:0000256" key="5">
    <source>
        <dbReference type="ARBA" id="ARBA00022723"/>
    </source>
</evidence>
<dbReference type="InterPro" id="IPR036565">
    <property type="entry name" value="Mur-like_cat_sf"/>
</dbReference>
<evidence type="ECO:0000256" key="11">
    <source>
        <dbReference type="PIRNR" id="PIRNR001563"/>
    </source>
</evidence>
<dbReference type="GO" id="GO:0005737">
    <property type="term" value="C:cytoplasm"/>
    <property type="evidence" value="ECO:0007669"/>
    <property type="project" value="TreeGrafter"/>
</dbReference>
<dbReference type="PROSITE" id="PS01012">
    <property type="entry name" value="FOLYLPOLYGLU_SYNT_2"/>
    <property type="match status" value="1"/>
</dbReference>
<dbReference type="GO" id="GO:0005524">
    <property type="term" value="F:ATP binding"/>
    <property type="evidence" value="ECO:0007669"/>
    <property type="project" value="UniProtKB-KW"/>
</dbReference>
<protein>
    <recommendedName>
        <fullName evidence="3">tetrahydrofolate synthase</fullName>
        <ecNumber evidence="3">6.3.2.17</ecNumber>
    </recommendedName>
    <alternativeName>
        <fullName evidence="9">Tetrahydrofolylpolyglutamate synthase</fullName>
    </alternativeName>
</protein>
<dbReference type="InterPro" id="IPR001645">
    <property type="entry name" value="Folylpolyglutamate_synth"/>
</dbReference>
<evidence type="ECO:0000256" key="1">
    <source>
        <dbReference type="ARBA" id="ARBA00001946"/>
    </source>
</evidence>
<reference evidence="15" key="1">
    <citation type="submission" date="2016-10" db="EMBL/GenBank/DDBJ databases">
        <authorList>
            <person name="Varghese N."/>
            <person name="Submissions S."/>
        </authorList>
    </citation>
    <scope>NUCLEOTIDE SEQUENCE [LARGE SCALE GENOMIC DNA]</scope>
    <source>
        <strain evidence="15">S9</strain>
    </source>
</reference>
<dbReference type="GO" id="GO:0046872">
    <property type="term" value="F:metal ion binding"/>
    <property type="evidence" value="ECO:0007669"/>
    <property type="project" value="UniProtKB-KW"/>
</dbReference>
<evidence type="ECO:0000256" key="7">
    <source>
        <dbReference type="ARBA" id="ARBA00022840"/>
    </source>
</evidence>
<keyword evidence="5" id="KW-0479">Metal-binding</keyword>
<proteinExistence type="inferred from homology"/>
<organism evidence="14 15">
    <name type="scientific">Salipaludibacillus aurantiacus</name>
    <dbReference type="NCBI Taxonomy" id="1601833"/>
    <lineage>
        <taxon>Bacteria</taxon>
        <taxon>Bacillati</taxon>
        <taxon>Bacillota</taxon>
        <taxon>Bacilli</taxon>
        <taxon>Bacillales</taxon>
        <taxon>Bacillaceae</taxon>
    </lineage>
</organism>
<evidence type="ECO:0000313" key="14">
    <source>
        <dbReference type="EMBL" id="SER92231.1"/>
    </source>
</evidence>
<comment type="similarity">
    <text evidence="2 11">Belongs to the folylpolyglutamate synthase family.</text>
</comment>
<evidence type="ECO:0000256" key="9">
    <source>
        <dbReference type="ARBA" id="ARBA00030592"/>
    </source>
</evidence>
<dbReference type="PIRSF" id="PIRSF001563">
    <property type="entry name" value="Folylpolyglu_synth"/>
    <property type="match status" value="1"/>
</dbReference>
<feature type="domain" description="Mur ligase central" evidence="13">
    <location>
        <begin position="46"/>
        <end position="274"/>
    </location>
</feature>
<keyword evidence="8" id="KW-0460">Magnesium</keyword>
<dbReference type="PANTHER" id="PTHR11136:SF0">
    <property type="entry name" value="DIHYDROFOLATE SYNTHETASE-RELATED"/>
    <property type="match status" value="1"/>
</dbReference>
<name>A0A1H9T4Y6_9BACI</name>
<dbReference type="InterPro" id="IPR004101">
    <property type="entry name" value="Mur_ligase_C"/>
</dbReference>
<comment type="catalytic activity">
    <reaction evidence="10">
        <text>(6S)-5,6,7,8-tetrahydrofolyl-(gamma-L-Glu)(n) + L-glutamate + ATP = (6S)-5,6,7,8-tetrahydrofolyl-(gamma-L-Glu)(n+1) + ADP + phosphate + H(+)</text>
        <dbReference type="Rhea" id="RHEA:10580"/>
        <dbReference type="Rhea" id="RHEA-COMP:14738"/>
        <dbReference type="Rhea" id="RHEA-COMP:14740"/>
        <dbReference type="ChEBI" id="CHEBI:15378"/>
        <dbReference type="ChEBI" id="CHEBI:29985"/>
        <dbReference type="ChEBI" id="CHEBI:30616"/>
        <dbReference type="ChEBI" id="CHEBI:43474"/>
        <dbReference type="ChEBI" id="CHEBI:141005"/>
        <dbReference type="ChEBI" id="CHEBI:456216"/>
        <dbReference type="EC" id="6.3.2.17"/>
    </reaction>
</comment>
<keyword evidence="4 11" id="KW-0436">Ligase</keyword>
<dbReference type="InterPro" id="IPR013221">
    <property type="entry name" value="Mur_ligase_cen"/>
</dbReference>
<dbReference type="PANTHER" id="PTHR11136">
    <property type="entry name" value="FOLYLPOLYGLUTAMATE SYNTHASE-RELATED"/>
    <property type="match status" value="1"/>
</dbReference>
<dbReference type="FunFam" id="3.40.1190.10:FF:000011">
    <property type="entry name" value="Folylpolyglutamate synthase/dihydrofolate synthase"/>
    <property type="match status" value="1"/>
</dbReference>
<dbReference type="InterPro" id="IPR018109">
    <property type="entry name" value="Folylpolyglutamate_synth_CS"/>
</dbReference>
<dbReference type="NCBIfam" id="TIGR01499">
    <property type="entry name" value="folC"/>
    <property type="match status" value="1"/>
</dbReference>
<evidence type="ECO:0000313" key="15">
    <source>
        <dbReference type="Proteomes" id="UP000198571"/>
    </source>
</evidence>
<dbReference type="EMBL" id="FOGT01000005">
    <property type="protein sequence ID" value="SER92231.1"/>
    <property type="molecule type" value="Genomic_DNA"/>
</dbReference>
<dbReference type="EC" id="6.3.2.17" evidence="3"/>
<dbReference type="GO" id="GO:0004326">
    <property type="term" value="F:tetrahydrofolylpolyglutamate synthase activity"/>
    <property type="evidence" value="ECO:0007669"/>
    <property type="project" value="UniProtKB-EC"/>
</dbReference>
<evidence type="ECO:0000259" key="12">
    <source>
        <dbReference type="Pfam" id="PF02875"/>
    </source>
</evidence>
<dbReference type="PROSITE" id="PS01011">
    <property type="entry name" value="FOLYLPOLYGLU_SYNT_1"/>
    <property type="match status" value="1"/>
</dbReference>
<gene>
    <name evidence="14" type="ORF">SAMN05518684_105123</name>
</gene>
<evidence type="ECO:0000256" key="4">
    <source>
        <dbReference type="ARBA" id="ARBA00022598"/>
    </source>
</evidence>
<evidence type="ECO:0000256" key="6">
    <source>
        <dbReference type="ARBA" id="ARBA00022741"/>
    </source>
</evidence>
<dbReference type="SUPFAM" id="SSF53623">
    <property type="entry name" value="MurD-like peptide ligases, catalytic domain"/>
    <property type="match status" value="1"/>
</dbReference>
<dbReference type="Gene3D" id="3.90.190.20">
    <property type="entry name" value="Mur ligase, C-terminal domain"/>
    <property type="match status" value="1"/>
</dbReference>
<evidence type="ECO:0000256" key="2">
    <source>
        <dbReference type="ARBA" id="ARBA00008276"/>
    </source>
</evidence>
<dbReference type="Gene3D" id="3.40.1190.10">
    <property type="entry name" value="Mur-like, catalytic domain"/>
    <property type="match status" value="1"/>
</dbReference>
<dbReference type="AlphaFoldDB" id="A0A1H9T4Y6"/>
<dbReference type="Proteomes" id="UP000198571">
    <property type="component" value="Unassembled WGS sequence"/>
</dbReference>
<comment type="cofactor">
    <cofactor evidence="1">
        <name>Mg(2+)</name>
        <dbReference type="ChEBI" id="CHEBI:18420"/>
    </cofactor>
</comment>
<sequence length="445" mass="48885">MITNYEEAIMFIHSKKDAGIAYSLDRMTLLMKHLGHPEQKIKAIHVAGTNGKGSVCAFLASILKEAGYVTGSFNTPAFGEERNQISVNSLPLSEEAFTKGCQSVYTAVKAAEDEKGEKISEFECLTAMAINYFAYVRPVDFVLVEAGMGGRLDATNILNSPLAAIITNVGMDHQKYLGSKLTDIAGEKAGIIKSGVPVFTASKGEALQVIKEAAEEKGSSLFSLSEEVDLLLGERSDKEQSFTYKPKYGNTDTYSIQLKGSHQMENSGLAVAAARYLMEKNLADITPAHLRKGLKKTFIPGRWEAFLSSPSVFLDTAHNLEAIATVRDNIRTVEGHRDITILFAAMKDKPAADMMNILSTVKGSLNVTEFSSVRSMSRADYRKLIDSGEKLQGVNYVGNWAEWLDQWLNLSNEREVLVITGSHQFIGECRQFLKNRLGQSDNPSI</sequence>
<keyword evidence="6 11" id="KW-0547">Nucleotide-binding</keyword>
<keyword evidence="7 11" id="KW-0067">ATP-binding</keyword>
<evidence type="ECO:0000256" key="8">
    <source>
        <dbReference type="ARBA" id="ARBA00022842"/>
    </source>
</evidence>
<dbReference type="Pfam" id="PF02875">
    <property type="entry name" value="Mur_ligase_C"/>
    <property type="match status" value="1"/>
</dbReference>
<dbReference type="STRING" id="1601833.SAMN05518684_105123"/>
<evidence type="ECO:0000259" key="13">
    <source>
        <dbReference type="Pfam" id="PF08245"/>
    </source>
</evidence>
<evidence type="ECO:0000256" key="10">
    <source>
        <dbReference type="ARBA" id="ARBA00047493"/>
    </source>
</evidence>
<dbReference type="GO" id="GO:0008841">
    <property type="term" value="F:dihydrofolate synthase activity"/>
    <property type="evidence" value="ECO:0007669"/>
    <property type="project" value="TreeGrafter"/>
</dbReference>
<dbReference type="InterPro" id="IPR036615">
    <property type="entry name" value="Mur_ligase_C_dom_sf"/>
</dbReference>
<accession>A0A1H9T4Y6</accession>
<dbReference type="SUPFAM" id="SSF53244">
    <property type="entry name" value="MurD-like peptide ligases, peptide-binding domain"/>
    <property type="match status" value="1"/>
</dbReference>
<dbReference type="Pfam" id="PF08245">
    <property type="entry name" value="Mur_ligase_M"/>
    <property type="match status" value="1"/>
</dbReference>
<dbReference type="OrthoDB" id="9809356at2"/>
<evidence type="ECO:0000256" key="3">
    <source>
        <dbReference type="ARBA" id="ARBA00013025"/>
    </source>
</evidence>
<feature type="domain" description="Mur ligase C-terminal" evidence="12">
    <location>
        <begin position="301"/>
        <end position="422"/>
    </location>
</feature>